<proteinExistence type="inferred from homology"/>
<dbReference type="GO" id="GO:0042981">
    <property type="term" value="P:regulation of apoptotic process"/>
    <property type="evidence" value="ECO:0007669"/>
    <property type="project" value="InterPro"/>
</dbReference>
<dbReference type="OrthoDB" id="5367052at2759"/>
<dbReference type="AlphaFoldDB" id="A0A0M8N9W8"/>
<organism evidence="2 3">
    <name type="scientific">Escovopsis weberi</name>
    <dbReference type="NCBI Taxonomy" id="150374"/>
    <lineage>
        <taxon>Eukaryota</taxon>
        <taxon>Fungi</taxon>
        <taxon>Dikarya</taxon>
        <taxon>Ascomycota</taxon>
        <taxon>Pezizomycotina</taxon>
        <taxon>Sordariomycetes</taxon>
        <taxon>Hypocreomycetidae</taxon>
        <taxon>Hypocreales</taxon>
        <taxon>Hypocreaceae</taxon>
        <taxon>Escovopsis</taxon>
    </lineage>
</organism>
<evidence type="ECO:0000313" key="3">
    <source>
        <dbReference type="Proteomes" id="UP000053831"/>
    </source>
</evidence>
<protein>
    <submittedName>
        <fullName evidence="2">Uncharacterized protein</fullName>
    </submittedName>
</protein>
<comment type="caution">
    <text evidence="2">The sequence shown here is derived from an EMBL/GenBank/DDBJ whole genome shotgun (WGS) entry which is preliminary data.</text>
</comment>
<reference evidence="2 3" key="1">
    <citation type="submission" date="2015-07" db="EMBL/GenBank/DDBJ databases">
        <title>The genome of the fungus Escovopsis weberi, a specialized disease agent of ant agriculture.</title>
        <authorList>
            <person name="de Man T.J."/>
            <person name="Stajich J.E."/>
            <person name="Kubicek C.P."/>
            <person name="Chenthamara K."/>
            <person name="Atanasova L."/>
            <person name="Druzhinina I.S."/>
            <person name="Birnbaum S."/>
            <person name="Barribeau S.M."/>
            <person name="Teiling C."/>
            <person name="Suen G."/>
            <person name="Currie C."/>
            <person name="Gerardo N.M."/>
        </authorList>
    </citation>
    <scope>NUCLEOTIDE SEQUENCE [LARGE SCALE GENOMIC DNA]</scope>
</reference>
<keyword evidence="3" id="KW-1185">Reference proteome</keyword>
<dbReference type="InterPro" id="IPR020726">
    <property type="entry name" value="Bcl2_BH2_motif_CS"/>
</dbReference>
<dbReference type="Proteomes" id="UP000053831">
    <property type="component" value="Unassembled WGS sequence"/>
</dbReference>
<gene>
    <name evidence="2" type="ORF">ESCO_003809</name>
</gene>
<evidence type="ECO:0000313" key="2">
    <source>
        <dbReference type="EMBL" id="KOS23021.1"/>
    </source>
</evidence>
<evidence type="ECO:0000256" key="1">
    <source>
        <dbReference type="ARBA" id="ARBA00009458"/>
    </source>
</evidence>
<name>A0A0M8N9W8_ESCWE</name>
<dbReference type="PROSITE" id="PS01258">
    <property type="entry name" value="BH2"/>
    <property type="match status" value="1"/>
</dbReference>
<dbReference type="EMBL" id="LGSR01000002">
    <property type="protein sequence ID" value="KOS23021.1"/>
    <property type="molecule type" value="Genomic_DNA"/>
</dbReference>
<sequence length="360" mass="40983">MANLQKEIGSGNLSYANAAAIESDFDKQEIGKKKELEKTEYEAFQNQVVLPLNDALTERISSATELFDNLARHLFDKGEMDADMPQEEGDDRPELLEKLTLLKWIFEQRETLHRAIFDLLSDRNHRYCDVVLTPYRLSGNAEKLKSAEEFFAEDAAKREHAFAMEVLGRTREFRSVMDEAVARGVELQLSAFWDIAPPLCRLLEKIPSDLEDFGVQIPPAEYEENPSYHEHPLQYLYSLLLHAEKSSYQFIEAHTNQLCLLHEVKEAVVNAKAKALGIQPIEADGTQMATADRERRAQHMKETESRRLTEDLKEKVRMVQEQWNSALGEVITSVKERTGEWLLSTGGWDEALEDGGVGVA</sequence>
<accession>A0A0M8N9W8</accession>
<comment type="similarity">
    <text evidence="1">Belongs to the Bcl-2 family.</text>
</comment>
<dbReference type="STRING" id="150374.A0A0M8N9W8"/>